<dbReference type="SUPFAM" id="SSF75304">
    <property type="entry name" value="Amidase signature (AS) enzymes"/>
    <property type="match status" value="1"/>
</dbReference>
<dbReference type="Proteomes" id="UP000018895">
    <property type="component" value="Unassembled WGS sequence"/>
</dbReference>
<protein>
    <recommendedName>
        <fullName evidence="1">Amidase domain-containing protein</fullName>
    </recommendedName>
</protein>
<dbReference type="Gene3D" id="3.90.1300.10">
    <property type="entry name" value="Amidase signature (AS) domain"/>
    <property type="match status" value="1"/>
</dbReference>
<evidence type="ECO:0000259" key="1">
    <source>
        <dbReference type="Pfam" id="PF01425"/>
    </source>
</evidence>
<evidence type="ECO:0000313" key="2">
    <source>
        <dbReference type="EMBL" id="GAE29833.1"/>
    </source>
</evidence>
<keyword evidence="3" id="KW-1185">Reference proteome</keyword>
<dbReference type="PANTHER" id="PTHR46310">
    <property type="entry name" value="AMIDASE 1"/>
    <property type="match status" value="1"/>
</dbReference>
<gene>
    <name evidence="2" type="ORF">JCM9152_1219</name>
</gene>
<dbReference type="InterPro" id="IPR036928">
    <property type="entry name" value="AS_sf"/>
</dbReference>
<comment type="caution">
    <text evidence="2">The sequence shown here is derived from an EMBL/GenBank/DDBJ whole genome shotgun (WGS) entry which is preliminary data.</text>
</comment>
<accession>W4QDS7</accession>
<sequence length="186" mass="21253">MKPFVESIDTLKLAYDGMGSWLNTFRTLQGYEVWQEHGQWIEEYQPSFGTDIDQRFKWAKTITKEEYEQAVSQQKKLKEHFVQLLDEDSLLMMPTAPSIAPLLKAKGEKLEEQRKRTLLMTCVSGLTGAPQVSVPSMSINGLPVGVSFIGSTHQDLRLLNWVKEYDEKVQKGATTIEISDHFLSRN</sequence>
<proteinExistence type="predicted"/>
<dbReference type="EMBL" id="BAUU01000007">
    <property type="protein sequence ID" value="GAE29833.1"/>
    <property type="molecule type" value="Genomic_DNA"/>
</dbReference>
<dbReference type="Pfam" id="PF01425">
    <property type="entry name" value="Amidase"/>
    <property type="match status" value="1"/>
</dbReference>
<dbReference type="PANTHER" id="PTHR46310:SF7">
    <property type="entry name" value="AMIDASE 1"/>
    <property type="match status" value="1"/>
</dbReference>
<dbReference type="STRING" id="1236971.JCM9152_1219"/>
<feature type="domain" description="Amidase" evidence="1">
    <location>
        <begin position="56"/>
        <end position="159"/>
    </location>
</feature>
<reference evidence="2" key="1">
    <citation type="journal article" date="2014" name="Genome Announc.">
        <title>Draft Genome Sequences of Three Alkaliphilic Bacillus Strains, Bacillus wakoensis JCM 9140T, Bacillus akibai JCM 9157T, and Bacillus hemicellulosilyticus JCM 9152T.</title>
        <authorList>
            <person name="Yuki M."/>
            <person name="Oshima K."/>
            <person name="Suda W."/>
            <person name="Oshida Y."/>
            <person name="Kitamura K."/>
            <person name="Iida T."/>
            <person name="Hattori M."/>
            <person name="Ohkuma M."/>
        </authorList>
    </citation>
    <scope>NUCLEOTIDE SEQUENCE [LARGE SCALE GENOMIC DNA]</scope>
    <source>
        <strain evidence="2">JCM 9152</strain>
    </source>
</reference>
<dbReference type="InterPro" id="IPR023631">
    <property type="entry name" value="Amidase_dom"/>
</dbReference>
<dbReference type="AlphaFoldDB" id="W4QDS7"/>
<organism evidence="2 3">
    <name type="scientific">Halalkalibacter hemicellulosilyticusJCM 9152</name>
    <dbReference type="NCBI Taxonomy" id="1236971"/>
    <lineage>
        <taxon>Bacteria</taxon>
        <taxon>Bacillati</taxon>
        <taxon>Bacillota</taxon>
        <taxon>Bacilli</taxon>
        <taxon>Bacillales</taxon>
        <taxon>Bacillaceae</taxon>
        <taxon>Halalkalibacter</taxon>
    </lineage>
</organism>
<evidence type="ECO:0000313" key="3">
    <source>
        <dbReference type="Proteomes" id="UP000018895"/>
    </source>
</evidence>
<name>W4QDS7_9BACI</name>